<reference evidence="2 3" key="1">
    <citation type="submission" date="2020-08" db="EMBL/GenBank/DDBJ databases">
        <title>Genomic Encyclopedia of Type Strains, Phase IV (KMG-V): Genome sequencing to study the core and pangenomes of soil and plant-associated prokaryotes.</title>
        <authorList>
            <person name="Whitman W."/>
        </authorList>
    </citation>
    <scope>NUCLEOTIDE SEQUENCE [LARGE SCALE GENOMIC DNA]</scope>
    <source>
        <strain evidence="2 3">X5P2</strain>
    </source>
</reference>
<accession>A0A9X0U880</accession>
<dbReference type="RefSeq" id="WP_183981572.1">
    <property type="nucleotide sequence ID" value="NZ_JACHEB010000018.1"/>
</dbReference>
<gene>
    <name evidence="2" type="ORF">HDF14_005441</name>
</gene>
<dbReference type="EMBL" id="JACHEB010000018">
    <property type="protein sequence ID" value="MBB5331792.1"/>
    <property type="molecule type" value="Genomic_DNA"/>
</dbReference>
<evidence type="ECO:0000313" key="2">
    <source>
        <dbReference type="EMBL" id="MBB5331792.1"/>
    </source>
</evidence>
<sequence>MKFQTLGLIVPEKRSADGAPVVPVNNVAAWHWLRSGFESDAGETVNSETALQLPEVYSAVRAISELISSLPLNLVRKSTNGNAVQVDNPIHQLFSAAPNNQTTSVEWLEQLVTNLMTEGNAFSQIVRSVDGTKVIGIYGLPPNIVQVHRLITGALEYRVQSAKGQVVLPENQVLQIKLNSRDGVLGLSPVRQCAQLLGSNLAVARFSARYFNNNSVPPVILKTVGKVKPEDKTKMRRDFEELQSGDSQHRTAVMDQDMDVKVLAFDPQSSQMIETRAFLRELVASVWRIPVWLLGDTSKLTSGNLQELRQDLVTSVLRPLAKRIEAQIYLKILRPIDPTLHACFDFADLLKGNPEQTATAVALGRQWGTLTINESRVIEGRNPIEGVMGDSLLIPVNMAIVSADGTVTPTGNTAPTDTPTSTEGNNNE</sequence>
<evidence type="ECO:0000256" key="1">
    <source>
        <dbReference type="SAM" id="MobiDB-lite"/>
    </source>
</evidence>
<feature type="region of interest" description="Disordered" evidence="1">
    <location>
        <begin position="405"/>
        <end position="428"/>
    </location>
</feature>
<dbReference type="Gene3D" id="1.20.1270.210">
    <property type="match status" value="1"/>
</dbReference>
<organism evidence="2 3">
    <name type="scientific">Tunturiibacter gelidiferens</name>
    <dbReference type="NCBI Taxonomy" id="3069689"/>
    <lineage>
        <taxon>Bacteria</taxon>
        <taxon>Pseudomonadati</taxon>
        <taxon>Acidobacteriota</taxon>
        <taxon>Terriglobia</taxon>
        <taxon>Terriglobales</taxon>
        <taxon>Acidobacteriaceae</taxon>
        <taxon>Tunturiibacter</taxon>
    </lineage>
</organism>
<dbReference type="Pfam" id="PF04860">
    <property type="entry name" value="Phage_portal"/>
    <property type="match status" value="1"/>
</dbReference>
<dbReference type="AlphaFoldDB" id="A0A9X0U880"/>
<comment type="caution">
    <text evidence="2">The sequence shown here is derived from an EMBL/GenBank/DDBJ whole genome shotgun (WGS) entry which is preliminary data.</text>
</comment>
<proteinExistence type="predicted"/>
<name>A0A9X0U880_9BACT</name>
<dbReference type="Gene3D" id="3.40.140.120">
    <property type="match status" value="1"/>
</dbReference>
<keyword evidence="3" id="KW-1185">Reference proteome</keyword>
<dbReference type="InterPro" id="IPR006427">
    <property type="entry name" value="Portal_HK97"/>
</dbReference>
<dbReference type="NCBIfam" id="TIGR01537">
    <property type="entry name" value="portal_HK97"/>
    <property type="match status" value="1"/>
</dbReference>
<evidence type="ECO:0000313" key="3">
    <source>
        <dbReference type="Proteomes" id="UP000535182"/>
    </source>
</evidence>
<protein>
    <submittedName>
        <fullName evidence="2">HK97 family phage portal protein</fullName>
    </submittedName>
</protein>
<dbReference type="Proteomes" id="UP000535182">
    <property type="component" value="Unassembled WGS sequence"/>
</dbReference>
<dbReference type="Gene3D" id="3.30.1120.70">
    <property type="match status" value="1"/>
</dbReference>
<dbReference type="InterPro" id="IPR006944">
    <property type="entry name" value="Phage/GTA_portal"/>
</dbReference>